<keyword evidence="2" id="KW-1185">Reference proteome</keyword>
<proteinExistence type="predicted"/>
<reference evidence="1" key="1">
    <citation type="submission" date="2022-06" db="EMBL/GenBank/DDBJ databases">
        <title>Sneathiella actinostolidae sp. nov., isolated from a sea anemonein the Western Pacific Ocean.</title>
        <authorList>
            <person name="Wei M.J."/>
        </authorList>
    </citation>
    <scope>NUCLEOTIDE SEQUENCE</scope>
    <source>
        <strain evidence="1">PHK-P5</strain>
    </source>
</reference>
<organism evidence="1 2">
    <name type="scientific">Sneathiella marina</name>
    <dbReference type="NCBI Taxonomy" id="2950108"/>
    <lineage>
        <taxon>Bacteria</taxon>
        <taxon>Pseudomonadati</taxon>
        <taxon>Pseudomonadota</taxon>
        <taxon>Alphaproteobacteria</taxon>
        <taxon>Sneathiellales</taxon>
        <taxon>Sneathiellaceae</taxon>
        <taxon>Sneathiella</taxon>
    </lineage>
</organism>
<gene>
    <name evidence="1" type="ORF">NBZ79_02055</name>
</gene>
<protein>
    <submittedName>
        <fullName evidence="1">DUF2336 domain-containing protein</fullName>
    </submittedName>
</protein>
<dbReference type="RefSeq" id="WP_251934969.1">
    <property type="nucleotide sequence ID" value="NZ_CP098747.1"/>
</dbReference>
<dbReference type="Gene3D" id="1.25.10.10">
    <property type="entry name" value="Leucine-rich Repeat Variant"/>
    <property type="match status" value="1"/>
</dbReference>
<dbReference type="InterPro" id="IPR019285">
    <property type="entry name" value="DUF2336"/>
</dbReference>
<dbReference type="Pfam" id="PF10098">
    <property type="entry name" value="DUF2336"/>
    <property type="match status" value="1"/>
</dbReference>
<name>A0ABY4W4J8_9PROT</name>
<dbReference type="Proteomes" id="UP001056291">
    <property type="component" value="Chromosome"/>
</dbReference>
<evidence type="ECO:0000313" key="1">
    <source>
        <dbReference type="EMBL" id="USG61756.1"/>
    </source>
</evidence>
<dbReference type="InterPro" id="IPR016024">
    <property type="entry name" value="ARM-type_fold"/>
</dbReference>
<sequence>MGRTSNANSKMTVFSYEENKLRAHSNETDVRVEVALASETEPEILYYLADDTDLNVRRSLAQNPATPVQANALLAKDEEDEVRQDLARKICKILPDLSGQDAAALQEKTIEVLEMLAEDQATTVRAIVSEALKDTMEAPRHIVLALARDLEEIVAGPILEYSPLLSDDDLIEIIASGVAVEALPAIARREAIGEDVSAAVAASLEIPAVAALLANPSAKVREETLDEIIDQAETVADLHEPLAMRLDLSLRAVRRIAGFVGASLVEKLARKRNLSPDVEADLKQIVRSRIDKAEEISALQEPGSALTAEALWATGTLDEERLTDAIKEKDHSFVATSLSLMTGFSQEKIQTMMEARNGKIVTSLCWKAGLSMRLAFKIQTKIAHVPRQEIVNARNGIEFPFTEEEMNWQLSFYTED</sequence>
<dbReference type="EMBL" id="CP098747">
    <property type="protein sequence ID" value="USG61756.1"/>
    <property type="molecule type" value="Genomic_DNA"/>
</dbReference>
<accession>A0ABY4W4J8</accession>
<dbReference type="SUPFAM" id="SSF48371">
    <property type="entry name" value="ARM repeat"/>
    <property type="match status" value="1"/>
</dbReference>
<evidence type="ECO:0000313" key="2">
    <source>
        <dbReference type="Proteomes" id="UP001056291"/>
    </source>
</evidence>
<dbReference type="InterPro" id="IPR011989">
    <property type="entry name" value="ARM-like"/>
</dbReference>